<evidence type="ECO:0000256" key="2">
    <source>
        <dbReference type="ARBA" id="ARBA00022475"/>
    </source>
</evidence>
<dbReference type="Proteomes" id="UP001304071">
    <property type="component" value="Chromosome 2"/>
</dbReference>
<evidence type="ECO:0000313" key="8">
    <source>
        <dbReference type="EMBL" id="WPC76451.1"/>
    </source>
</evidence>
<feature type="transmembrane region" description="Helical" evidence="6">
    <location>
        <begin position="250"/>
        <end position="266"/>
    </location>
</feature>
<feature type="transmembrane region" description="Helical" evidence="6">
    <location>
        <begin position="82"/>
        <end position="103"/>
    </location>
</feature>
<dbReference type="EMBL" id="CP138204">
    <property type="protein sequence ID" value="WPC76451.1"/>
    <property type="molecule type" value="Genomic_DNA"/>
</dbReference>
<evidence type="ECO:0000259" key="7">
    <source>
        <dbReference type="Pfam" id="PF00482"/>
    </source>
</evidence>
<keyword evidence="2" id="KW-1003">Cell membrane</keyword>
<name>A0ABZ0QIX1_9VIBR</name>
<comment type="subcellular location">
    <subcellularLocation>
        <location evidence="1">Cell membrane</location>
        <topology evidence="1">Multi-pass membrane protein</topology>
    </subcellularLocation>
</comment>
<sequence>MIYLLIILLGVAAIIYAVVNQRKLHRSRHSYLNEFNKTEFVHSLVTNQQAVDLASLLDRSFIESVKQRWENFKKQLGTKPELKLLLVLAGLFFGAIVFNRTYLRADNTLFVPIFMLLGFVFFYRWMQNRERKLFEEQFPDALNMMTSAVSSGESIMHAILYVGDKLEGDIGKEFNLMGRRLQLGETPDEVFRKSCRRYPYPSFYFFVITLRANMQRGGQLKEIMHRLNRTMFNARAVEKKKFALTSEARTSAKIVAAIPFIFLFMLQFLNPENYEFVMFNASGRVILYYVIISEAIGIGIVWSLMKSVK</sequence>
<keyword evidence="9" id="KW-1185">Reference proteome</keyword>
<feature type="domain" description="Type II secretion system protein GspF" evidence="7">
    <location>
        <begin position="142"/>
        <end position="266"/>
    </location>
</feature>
<keyword evidence="4 6" id="KW-1133">Transmembrane helix</keyword>
<keyword evidence="5 6" id="KW-0472">Membrane</keyword>
<evidence type="ECO:0000256" key="3">
    <source>
        <dbReference type="ARBA" id="ARBA00022692"/>
    </source>
</evidence>
<reference evidence="8 9" key="1">
    <citation type="submission" date="2023-11" db="EMBL/GenBank/DDBJ databases">
        <title>Plant-associative lifestyle of Vibrio porteresiae and its evolutionary dynamics.</title>
        <authorList>
            <person name="Rameshkumar N."/>
            <person name="Kirti K."/>
        </authorList>
    </citation>
    <scope>NUCLEOTIDE SEQUENCE [LARGE SCALE GENOMIC DNA]</scope>
    <source>
        <strain evidence="8 9">MSSRF30</strain>
    </source>
</reference>
<dbReference type="PANTHER" id="PTHR35007:SF2">
    <property type="entry name" value="PILUS ASSEMBLE PROTEIN"/>
    <property type="match status" value="1"/>
</dbReference>
<dbReference type="PANTHER" id="PTHR35007">
    <property type="entry name" value="INTEGRAL MEMBRANE PROTEIN-RELATED"/>
    <property type="match status" value="1"/>
</dbReference>
<evidence type="ECO:0000256" key="5">
    <source>
        <dbReference type="ARBA" id="ARBA00023136"/>
    </source>
</evidence>
<gene>
    <name evidence="8" type="ORF">R8Z52_18145</name>
</gene>
<protein>
    <submittedName>
        <fullName evidence="8">Type II secretion system F family protein</fullName>
    </submittedName>
</protein>
<evidence type="ECO:0000256" key="1">
    <source>
        <dbReference type="ARBA" id="ARBA00004651"/>
    </source>
</evidence>
<feature type="transmembrane region" description="Helical" evidence="6">
    <location>
        <begin position="109"/>
        <end position="126"/>
    </location>
</feature>
<evidence type="ECO:0000256" key="6">
    <source>
        <dbReference type="SAM" id="Phobius"/>
    </source>
</evidence>
<accession>A0ABZ0QIX1</accession>
<dbReference type="RefSeq" id="WP_261896862.1">
    <property type="nucleotide sequence ID" value="NZ_AP024896.1"/>
</dbReference>
<proteinExistence type="predicted"/>
<dbReference type="Pfam" id="PF00482">
    <property type="entry name" value="T2SSF"/>
    <property type="match status" value="1"/>
</dbReference>
<keyword evidence="3 6" id="KW-0812">Transmembrane</keyword>
<evidence type="ECO:0000256" key="4">
    <source>
        <dbReference type="ARBA" id="ARBA00022989"/>
    </source>
</evidence>
<evidence type="ECO:0000313" key="9">
    <source>
        <dbReference type="Proteomes" id="UP001304071"/>
    </source>
</evidence>
<feature type="transmembrane region" description="Helical" evidence="6">
    <location>
        <begin position="286"/>
        <end position="305"/>
    </location>
</feature>
<organism evidence="8 9">
    <name type="scientific">Vibrio porteresiae DSM 19223</name>
    <dbReference type="NCBI Taxonomy" id="1123496"/>
    <lineage>
        <taxon>Bacteria</taxon>
        <taxon>Pseudomonadati</taxon>
        <taxon>Pseudomonadota</taxon>
        <taxon>Gammaproteobacteria</taxon>
        <taxon>Vibrionales</taxon>
        <taxon>Vibrionaceae</taxon>
        <taxon>Vibrio</taxon>
    </lineage>
</organism>
<dbReference type="InterPro" id="IPR018076">
    <property type="entry name" value="T2SS_GspF_dom"/>
</dbReference>